<evidence type="ECO:0000313" key="1">
    <source>
        <dbReference type="EMBL" id="OHV05058.1"/>
    </source>
</evidence>
<accession>A0A1S1NGZ7</accession>
<evidence type="ECO:0000313" key="2">
    <source>
        <dbReference type="Proteomes" id="UP000179734"/>
    </source>
</evidence>
<dbReference type="RefSeq" id="WP_071023816.1">
    <property type="nucleotide sequence ID" value="NZ_MLQM01000024.1"/>
</dbReference>
<dbReference type="AlphaFoldDB" id="A0A1S1NGZ7"/>
<gene>
    <name evidence="1" type="ORF">BKN37_07145</name>
</gene>
<dbReference type="Proteomes" id="UP000179734">
    <property type="component" value="Unassembled WGS sequence"/>
</dbReference>
<evidence type="ECO:0008006" key="3">
    <source>
        <dbReference type="Google" id="ProtNLM"/>
    </source>
</evidence>
<proteinExistence type="predicted"/>
<dbReference type="EMBL" id="MLQM01000024">
    <property type="protein sequence ID" value="OHV05058.1"/>
    <property type="molecule type" value="Genomic_DNA"/>
</dbReference>
<protein>
    <recommendedName>
        <fullName evidence="3">PE-PGRS family protein PE_PGRS30</fullName>
    </recommendedName>
</protein>
<organism evidence="1 2">
    <name type="scientific">Mycobacterium talmoniae</name>
    <dbReference type="NCBI Taxonomy" id="1858794"/>
    <lineage>
        <taxon>Bacteria</taxon>
        <taxon>Bacillati</taxon>
        <taxon>Actinomycetota</taxon>
        <taxon>Actinomycetes</taxon>
        <taxon>Mycobacteriales</taxon>
        <taxon>Mycobacteriaceae</taxon>
        <taxon>Mycobacterium</taxon>
    </lineage>
</organism>
<name>A0A1S1NGZ7_9MYCO</name>
<reference evidence="1 2" key="1">
    <citation type="submission" date="2016-10" db="EMBL/GenBank/DDBJ databases">
        <title>Genome sequence of Mycobacterium talmonii.</title>
        <authorList>
            <person name="Greninger A.L."/>
            <person name="Elliott B."/>
            <person name="Vasireddy S."/>
            <person name="Vasireddy R."/>
        </authorList>
    </citation>
    <scope>NUCLEOTIDE SEQUENCE [LARGE SCALE GENOMIC DNA]</scope>
    <source>
        <strain evidence="2">NE-TNMC-100812</strain>
    </source>
</reference>
<keyword evidence="2" id="KW-1185">Reference proteome</keyword>
<comment type="caution">
    <text evidence="1">The sequence shown here is derived from an EMBL/GenBank/DDBJ whole genome shotgun (WGS) entry which is preliminary data.</text>
</comment>
<sequence>MTMQAALRPYLTAGIAVVGAGVVAVSPVAAPPTLPDVAMPAVQLTAGIDFGQLADLGSPTDPLGVYSALATNSFNDLSAIAGERFADPAPILGAILHNQMGYFNDFLANPASIVNVPGEMFNNAANVFQTLTSFAPEISLHSDLLTDVQGLLAAIADLNIGNIFKLIPTLTTIIDEAGQIIGDLTSGNPLLILSVLLPAPIVLGLAAIGPLVNGVEAFDTSLSAVQGAIGSGEYLNALAALVAGPGYVTDAILNGQWGVGIDLGPLGGAGIPLFNGLLQPMQDADISLLDNLLKIDIGPFTGLLDGFVNYLPREIAGALLTGGMVDPVGSSVGALPLDLGALDLTKLLGDVLDPAALLAGLGGVLPAAASDLPGTLLTELFDPSWLLNLF</sequence>